<keyword evidence="5 9" id="KW-0949">S-adenosyl-L-methionine</keyword>
<evidence type="ECO:0000256" key="7">
    <source>
        <dbReference type="ARBA" id="ARBA00048576"/>
    </source>
</evidence>
<evidence type="ECO:0000256" key="2">
    <source>
        <dbReference type="ARBA" id="ARBA00018768"/>
    </source>
</evidence>
<dbReference type="STRING" id="1796497.GCE9029_02265"/>
<protein>
    <recommendedName>
        <fullName evidence="2 9">Acyl-homoserine-lactone synthase</fullName>
        <ecNumber evidence="1 9">2.3.1.184</ecNumber>
    </recommendedName>
    <alternativeName>
        <fullName evidence="9">Autoinducer synthesis protein</fullName>
    </alternativeName>
</protein>
<evidence type="ECO:0000256" key="4">
    <source>
        <dbReference type="ARBA" id="ARBA00022679"/>
    </source>
</evidence>
<dbReference type="PROSITE" id="PS00949">
    <property type="entry name" value="AUTOINDUCER_SYNTH_1"/>
    <property type="match status" value="1"/>
</dbReference>
<name>A0A128F285_9GAMM</name>
<proteinExistence type="inferred from homology"/>
<reference evidence="11" key="1">
    <citation type="submission" date="2016-02" db="EMBL/GenBank/DDBJ databases">
        <authorList>
            <person name="Rodrigo-Torres Lidia"/>
            <person name="Arahal R.David."/>
        </authorList>
    </citation>
    <scope>NUCLEOTIDE SEQUENCE [LARGE SCALE GENOMIC DNA]</scope>
    <source>
        <strain evidence="11">CECT 9029</strain>
    </source>
</reference>
<dbReference type="Proteomes" id="UP000071641">
    <property type="component" value="Unassembled WGS sequence"/>
</dbReference>
<dbReference type="GO" id="GO:0009372">
    <property type="term" value="P:quorum sensing"/>
    <property type="evidence" value="ECO:0007669"/>
    <property type="project" value="UniProtKB-UniRule"/>
</dbReference>
<dbReference type="InterPro" id="IPR018311">
    <property type="entry name" value="Autoind_synth_CS"/>
</dbReference>
<keyword evidence="4 9" id="KW-0808">Transferase</keyword>
<keyword evidence="6 8" id="KW-0071">Autoinducer synthesis</keyword>
<comment type="catalytic activity">
    <reaction evidence="7 9">
        <text>a fatty acyl-[ACP] + S-adenosyl-L-methionine = an N-acyl-L-homoserine lactone + S-methyl-5'-thioadenosine + holo-[ACP] + H(+)</text>
        <dbReference type="Rhea" id="RHEA:10096"/>
        <dbReference type="Rhea" id="RHEA-COMP:9685"/>
        <dbReference type="Rhea" id="RHEA-COMP:14125"/>
        <dbReference type="ChEBI" id="CHEBI:15378"/>
        <dbReference type="ChEBI" id="CHEBI:17509"/>
        <dbReference type="ChEBI" id="CHEBI:55474"/>
        <dbReference type="ChEBI" id="CHEBI:59789"/>
        <dbReference type="ChEBI" id="CHEBI:64479"/>
        <dbReference type="ChEBI" id="CHEBI:138651"/>
        <dbReference type="EC" id="2.3.1.184"/>
    </reaction>
</comment>
<evidence type="ECO:0000256" key="3">
    <source>
        <dbReference type="ARBA" id="ARBA00022654"/>
    </source>
</evidence>
<comment type="similarity">
    <text evidence="8 9">Belongs to the autoinducer synthase family.</text>
</comment>
<evidence type="ECO:0000256" key="1">
    <source>
        <dbReference type="ARBA" id="ARBA00012340"/>
    </source>
</evidence>
<dbReference type="EC" id="2.3.1.184" evidence="1 9"/>
<dbReference type="Pfam" id="PF00765">
    <property type="entry name" value="Autoind_synth"/>
    <property type="match status" value="1"/>
</dbReference>
<evidence type="ECO:0000256" key="9">
    <source>
        <dbReference type="RuleBase" id="RU361135"/>
    </source>
</evidence>
<dbReference type="OrthoDB" id="6023281at2"/>
<dbReference type="PANTHER" id="PTHR39322:SF1">
    <property type="entry name" value="ISOVALERYL-HOMOSERINE LACTONE SYNTHASE"/>
    <property type="match status" value="1"/>
</dbReference>
<dbReference type="EMBL" id="FIZX01000002">
    <property type="protein sequence ID" value="CZF80899.1"/>
    <property type="molecule type" value="Genomic_DNA"/>
</dbReference>
<evidence type="ECO:0000256" key="5">
    <source>
        <dbReference type="ARBA" id="ARBA00022691"/>
    </source>
</evidence>
<gene>
    <name evidence="10" type="primary">lasI</name>
    <name evidence="10" type="ORF">GCE9029_02265</name>
</gene>
<evidence type="ECO:0000256" key="6">
    <source>
        <dbReference type="ARBA" id="ARBA00022929"/>
    </source>
</evidence>
<keyword evidence="3 8" id="KW-0673">Quorum sensing</keyword>
<keyword evidence="11" id="KW-1185">Reference proteome</keyword>
<dbReference type="PROSITE" id="PS51187">
    <property type="entry name" value="AUTOINDUCER_SYNTH_2"/>
    <property type="match status" value="1"/>
</dbReference>
<keyword evidence="10" id="KW-0012">Acyltransferase</keyword>
<dbReference type="InterPro" id="IPR001690">
    <property type="entry name" value="Autoind_synthase"/>
</dbReference>
<dbReference type="GO" id="GO:0061579">
    <property type="term" value="F:N-acyl homoserine lactone synthase activity"/>
    <property type="evidence" value="ECO:0007669"/>
    <property type="project" value="UniProtKB-UniRule"/>
</dbReference>
<dbReference type="Gene3D" id="3.40.630.30">
    <property type="match status" value="1"/>
</dbReference>
<dbReference type="AlphaFoldDB" id="A0A128F285"/>
<sequence>MNQLITLTPETRFSNQSVLNDIYRLRHRSFLERLGWEVKSNQKMESDDFDRSGASHIALKDEEGKIVGCWRALPTQQSYMLKDVFPQLLQGEAAPEEEGVWEISRFTTARESYTEASNGWFGNHALTLIRSFYDFAKQNDIRAYVFVTTVGCERMLRSLGLNMRRMGEGKSLQVGKERSVALWLDVDESLNFNLN</sequence>
<organism evidence="10 11">
    <name type="scientific">Grimontia celer</name>
    <dbReference type="NCBI Taxonomy" id="1796497"/>
    <lineage>
        <taxon>Bacteria</taxon>
        <taxon>Pseudomonadati</taxon>
        <taxon>Pseudomonadota</taxon>
        <taxon>Gammaproteobacteria</taxon>
        <taxon>Vibrionales</taxon>
        <taxon>Vibrionaceae</taxon>
        <taxon>Grimontia</taxon>
    </lineage>
</organism>
<evidence type="ECO:0000313" key="11">
    <source>
        <dbReference type="Proteomes" id="UP000071641"/>
    </source>
</evidence>
<dbReference type="SUPFAM" id="SSF55729">
    <property type="entry name" value="Acyl-CoA N-acyltransferases (Nat)"/>
    <property type="match status" value="1"/>
</dbReference>
<evidence type="ECO:0000256" key="8">
    <source>
        <dbReference type="PROSITE-ProRule" id="PRU00533"/>
    </source>
</evidence>
<dbReference type="GO" id="GO:0007165">
    <property type="term" value="P:signal transduction"/>
    <property type="evidence" value="ECO:0007669"/>
    <property type="project" value="TreeGrafter"/>
</dbReference>
<dbReference type="InterPro" id="IPR016181">
    <property type="entry name" value="Acyl_CoA_acyltransferase"/>
</dbReference>
<dbReference type="RefSeq" id="WP_002536638.1">
    <property type="nucleotide sequence ID" value="NZ_FIZX01000002.1"/>
</dbReference>
<dbReference type="PRINTS" id="PR01549">
    <property type="entry name" value="AUTOINDCRSYN"/>
</dbReference>
<dbReference type="PANTHER" id="PTHR39322">
    <property type="entry name" value="ACYL-HOMOSERINE-LACTONE SYNTHASE"/>
    <property type="match status" value="1"/>
</dbReference>
<evidence type="ECO:0000313" key="10">
    <source>
        <dbReference type="EMBL" id="CZF80899.1"/>
    </source>
</evidence>
<accession>A0A128F285</accession>